<keyword evidence="4" id="KW-0804">Transcription</keyword>
<dbReference type="EMBL" id="CDMC01000009">
    <property type="protein sequence ID" value="CEL07687.1"/>
    <property type="molecule type" value="Genomic_DNA"/>
</dbReference>
<dbReference type="OrthoDB" id="1898716at2759"/>
<dbReference type="AlphaFoldDB" id="A0A0U5G8U6"/>
<dbReference type="InterPro" id="IPR036879">
    <property type="entry name" value="TF_MADSbox_sf"/>
</dbReference>
<dbReference type="GO" id="GO:0003677">
    <property type="term" value="F:DNA binding"/>
    <property type="evidence" value="ECO:0007669"/>
    <property type="project" value="UniProtKB-KW"/>
</dbReference>
<evidence type="ECO:0000256" key="1">
    <source>
        <dbReference type="ARBA" id="ARBA00004123"/>
    </source>
</evidence>
<reference evidence="8" key="1">
    <citation type="journal article" date="2016" name="Genome Announc.">
        <title>Draft genome sequences of fungus Aspergillus calidoustus.</title>
        <authorList>
            <person name="Horn F."/>
            <person name="Linde J."/>
            <person name="Mattern D.J."/>
            <person name="Walther G."/>
            <person name="Guthke R."/>
            <person name="Scherlach K."/>
            <person name="Martin K."/>
            <person name="Brakhage A.A."/>
            <person name="Petzke L."/>
            <person name="Valiante V."/>
        </authorList>
    </citation>
    <scope>NUCLEOTIDE SEQUENCE [LARGE SCALE GENOMIC DNA]</scope>
    <source>
        <strain evidence="8">SF006504</strain>
    </source>
</reference>
<dbReference type="Gene3D" id="3.40.1810.10">
    <property type="entry name" value="Transcription factor, MADS-box"/>
    <property type="match status" value="1"/>
</dbReference>
<name>A0A0U5G8U6_ASPCI</name>
<evidence type="ECO:0000259" key="6">
    <source>
        <dbReference type="PROSITE" id="PS50066"/>
    </source>
</evidence>
<sequence>MARKAPWAKKRRLETAQAKSHQLYKRRKGIFKKAAEFSLECESDIFVAVRIRKTGQIYIFDSSARADWISTISDLGGCFPNPIRLTVGDIFPDCGGCPSRSQIEDEPGKSTL</sequence>
<dbReference type="PROSITE" id="PS50066">
    <property type="entry name" value="MADS_BOX_2"/>
    <property type="match status" value="1"/>
</dbReference>
<dbReference type="Proteomes" id="UP000054771">
    <property type="component" value="Unassembled WGS sequence"/>
</dbReference>
<dbReference type="SUPFAM" id="SSF55455">
    <property type="entry name" value="SRF-like"/>
    <property type="match status" value="1"/>
</dbReference>
<comment type="subcellular location">
    <subcellularLocation>
        <location evidence="1">Nucleus</location>
    </subcellularLocation>
</comment>
<proteinExistence type="predicted"/>
<keyword evidence="8" id="KW-1185">Reference proteome</keyword>
<evidence type="ECO:0000256" key="5">
    <source>
        <dbReference type="ARBA" id="ARBA00023242"/>
    </source>
</evidence>
<evidence type="ECO:0000256" key="3">
    <source>
        <dbReference type="ARBA" id="ARBA00023125"/>
    </source>
</evidence>
<accession>A0A0U5G8U6</accession>
<dbReference type="InterPro" id="IPR002100">
    <property type="entry name" value="TF_MADSbox"/>
</dbReference>
<keyword evidence="5" id="KW-0539">Nucleus</keyword>
<keyword evidence="3" id="KW-0238">DNA-binding</keyword>
<evidence type="ECO:0000313" key="8">
    <source>
        <dbReference type="Proteomes" id="UP000054771"/>
    </source>
</evidence>
<protein>
    <recommendedName>
        <fullName evidence="6">MADS-box domain-containing protein</fullName>
    </recommendedName>
</protein>
<keyword evidence="2" id="KW-0805">Transcription regulation</keyword>
<evidence type="ECO:0000313" key="7">
    <source>
        <dbReference type="EMBL" id="CEL07687.1"/>
    </source>
</evidence>
<dbReference type="GO" id="GO:0045944">
    <property type="term" value="P:positive regulation of transcription by RNA polymerase II"/>
    <property type="evidence" value="ECO:0007669"/>
    <property type="project" value="UniProtKB-ARBA"/>
</dbReference>
<evidence type="ECO:0000256" key="2">
    <source>
        <dbReference type="ARBA" id="ARBA00023015"/>
    </source>
</evidence>
<evidence type="ECO:0000256" key="4">
    <source>
        <dbReference type="ARBA" id="ARBA00023163"/>
    </source>
</evidence>
<dbReference type="GO" id="GO:0046983">
    <property type="term" value="F:protein dimerization activity"/>
    <property type="evidence" value="ECO:0007669"/>
    <property type="project" value="InterPro"/>
</dbReference>
<dbReference type="GO" id="GO:0005634">
    <property type="term" value="C:nucleus"/>
    <property type="evidence" value="ECO:0007669"/>
    <property type="project" value="UniProtKB-SubCell"/>
</dbReference>
<feature type="domain" description="MADS-box" evidence="6">
    <location>
        <begin position="11"/>
        <end position="49"/>
    </location>
</feature>
<dbReference type="STRING" id="454130.A0A0U5G8U6"/>
<dbReference type="OMA" id="SARADWI"/>
<gene>
    <name evidence="7" type="ORF">ASPCAL10843</name>
</gene>
<dbReference type="Pfam" id="PF00319">
    <property type="entry name" value="SRF-TF"/>
    <property type="match status" value="1"/>
</dbReference>
<dbReference type="SMART" id="SM00432">
    <property type="entry name" value="MADS"/>
    <property type="match status" value="1"/>
</dbReference>
<organism evidence="7 8">
    <name type="scientific">Aspergillus calidoustus</name>
    <dbReference type="NCBI Taxonomy" id="454130"/>
    <lineage>
        <taxon>Eukaryota</taxon>
        <taxon>Fungi</taxon>
        <taxon>Dikarya</taxon>
        <taxon>Ascomycota</taxon>
        <taxon>Pezizomycotina</taxon>
        <taxon>Eurotiomycetes</taxon>
        <taxon>Eurotiomycetidae</taxon>
        <taxon>Eurotiales</taxon>
        <taxon>Aspergillaceae</taxon>
        <taxon>Aspergillus</taxon>
        <taxon>Aspergillus subgen. Nidulantes</taxon>
    </lineage>
</organism>